<dbReference type="InterPro" id="IPR036097">
    <property type="entry name" value="HisK_dim/P_sf"/>
</dbReference>
<dbReference type="InterPro" id="IPR009057">
    <property type="entry name" value="Homeodomain-like_sf"/>
</dbReference>
<dbReference type="InterPro" id="IPR004358">
    <property type="entry name" value="Sig_transdc_His_kin-like_C"/>
</dbReference>
<dbReference type="SMART" id="SM00388">
    <property type="entry name" value="HisKA"/>
    <property type="match status" value="1"/>
</dbReference>
<feature type="transmembrane region" description="Helical" evidence="8">
    <location>
        <begin position="752"/>
        <end position="771"/>
    </location>
</feature>
<keyword evidence="8" id="KW-0812">Transmembrane</keyword>
<comment type="catalytic activity">
    <reaction evidence="1">
        <text>ATP + protein L-histidine = ADP + protein N-phospho-L-histidine.</text>
        <dbReference type="EC" id="2.7.13.3"/>
    </reaction>
</comment>
<dbReference type="EMBL" id="CP106735">
    <property type="protein sequence ID" value="UXX79834.1"/>
    <property type="molecule type" value="Genomic_DNA"/>
</dbReference>
<keyword evidence="6" id="KW-0804">Transcription</keyword>
<evidence type="ECO:0000313" key="13">
    <source>
        <dbReference type="Proteomes" id="UP001062165"/>
    </source>
</evidence>
<reference evidence="12" key="1">
    <citation type="submission" date="2022-10" db="EMBL/GenBank/DDBJ databases">
        <title>Comparative genomics and taxonomic characterization of three novel marine species of genus Reichenbachiella exhibiting antioxidant and polysaccharide degradation activities.</title>
        <authorList>
            <person name="Muhammad N."/>
            <person name="Lee Y.-J."/>
            <person name="Ko J."/>
            <person name="Kim S.-G."/>
        </authorList>
    </citation>
    <scope>NUCLEOTIDE SEQUENCE</scope>
    <source>
        <strain evidence="12">Wsw4-B4</strain>
    </source>
</reference>
<organism evidence="12 13">
    <name type="scientific">Reichenbachiella carrageenanivorans</name>
    <dbReference type="NCBI Taxonomy" id="2979869"/>
    <lineage>
        <taxon>Bacteria</taxon>
        <taxon>Pseudomonadati</taxon>
        <taxon>Bacteroidota</taxon>
        <taxon>Cytophagia</taxon>
        <taxon>Cytophagales</taxon>
        <taxon>Reichenbachiellaceae</taxon>
        <taxon>Reichenbachiella</taxon>
    </lineage>
</organism>
<dbReference type="InterPro" id="IPR018060">
    <property type="entry name" value="HTH_AraC"/>
</dbReference>
<dbReference type="PANTHER" id="PTHR43547">
    <property type="entry name" value="TWO-COMPONENT HISTIDINE KINASE"/>
    <property type="match status" value="1"/>
</dbReference>
<dbReference type="InterPro" id="IPR036890">
    <property type="entry name" value="HATPase_C_sf"/>
</dbReference>
<dbReference type="Gene3D" id="3.40.50.2300">
    <property type="match status" value="1"/>
</dbReference>
<gene>
    <name evidence="12" type="ORF">N7E81_01780</name>
</gene>
<dbReference type="PROSITE" id="PS50109">
    <property type="entry name" value="HIS_KIN"/>
    <property type="match status" value="1"/>
</dbReference>
<dbReference type="Gene3D" id="3.30.565.10">
    <property type="entry name" value="Histidine kinase-like ATPase, C-terminal domain"/>
    <property type="match status" value="1"/>
</dbReference>
<dbReference type="Gene3D" id="2.60.40.10">
    <property type="entry name" value="Immunoglobulins"/>
    <property type="match status" value="1"/>
</dbReference>
<dbReference type="PRINTS" id="PR00344">
    <property type="entry name" value="BCTRLSENSOR"/>
</dbReference>
<dbReference type="SUPFAM" id="SSF63829">
    <property type="entry name" value="Calcium-dependent phosphotriesterase"/>
    <property type="match status" value="1"/>
</dbReference>
<dbReference type="SMART" id="SM00387">
    <property type="entry name" value="HATPase_c"/>
    <property type="match status" value="1"/>
</dbReference>
<feature type="domain" description="Response regulatory" evidence="11">
    <location>
        <begin position="1038"/>
        <end position="1153"/>
    </location>
</feature>
<keyword evidence="3 7" id="KW-0597">Phosphoprotein</keyword>
<keyword evidence="13" id="KW-1185">Reference proteome</keyword>
<protein>
    <recommendedName>
        <fullName evidence="2">histidine kinase</fullName>
        <ecNumber evidence="2">2.7.13.3</ecNumber>
    </recommendedName>
</protein>
<dbReference type="SUPFAM" id="SSF52172">
    <property type="entry name" value="CheY-like"/>
    <property type="match status" value="1"/>
</dbReference>
<dbReference type="InterPro" id="IPR011047">
    <property type="entry name" value="Quinoprotein_ADH-like_sf"/>
</dbReference>
<dbReference type="SUPFAM" id="SSF50998">
    <property type="entry name" value="Quinoprotein alcohol dehydrogenase-like"/>
    <property type="match status" value="1"/>
</dbReference>
<dbReference type="Pfam" id="PF12833">
    <property type="entry name" value="HTH_18"/>
    <property type="match status" value="1"/>
</dbReference>
<keyword evidence="8" id="KW-0472">Membrane</keyword>
<evidence type="ECO:0000256" key="2">
    <source>
        <dbReference type="ARBA" id="ARBA00012438"/>
    </source>
</evidence>
<dbReference type="InterPro" id="IPR003594">
    <property type="entry name" value="HATPase_dom"/>
</dbReference>
<dbReference type="Gene3D" id="1.10.287.130">
    <property type="match status" value="1"/>
</dbReference>
<dbReference type="Proteomes" id="UP001062165">
    <property type="component" value="Chromosome"/>
</dbReference>
<dbReference type="PANTHER" id="PTHR43547:SF2">
    <property type="entry name" value="HYBRID SIGNAL TRANSDUCTION HISTIDINE KINASE C"/>
    <property type="match status" value="1"/>
</dbReference>
<dbReference type="PROSITE" id="PS01124">
    <property type="entry name" value="HTH_ARAC_FAMILY_2"/>
    <property type="match status" value="1"/>
</dbReference>
<dbReference type="Gene3D" id="2.130.10.10">
    <property type="entry name" value="YVTN repeat-like/Quinoprotein amine dehydrogenase"/>
    <property type="match status" value="2"/>
</dbReference>
<dbReference type="Pfam" id="PF02518">
    <property type="entry name" value="HATPase_c"/>
    <property type="match status" value="1"/>
</dbReference>
<dbReference type="PROSITE" id="PS50110">
    <property type="entry name" value="RESPONSE_REGULATORY"/>
    <property type="match status" value="1"/>
</dbReference>
<dbReference type="InterPro" id="IPR015943">
    <property type="entry name" value="WD40/YVTN_repeat-like_dom_sf"/>
</dbReference>
<evidence type="ECO:0000256" key="5">
    <source>
        <dbReference type="ARBA" id="ARBA00023125"/>
    </source>
</evidence>
<dbReference type="InterPro" id="IPR001789">
    <property type="entry name" value="Sig_transdc_resp-reg_receiver"/>
</dbReference>
<dbReference type="SMART" id="SM00448">
    <property type="entry name" value="REC"/>
    <property type="match status" value="1"/>
</dbReference>
<dbReference type="InterPro" id="IPR003661">
    <property type="entry name" value="HisK_dim/P_dom"/>
</dbReference>
<evidence type="ECO:0000259" key="10">
    <source>
        <dbReference type="PROSITE" id="PS50109"/>
    </source>
</evidence>
<dbReference type="SMART" id="SM00342">
    <property type="entry name" value="HTH_ARAC"/>
    <property type="match status" value="1"/>
</dbReference>
<evidence type="ECO:0000259" key="11">
    <source>
        <dbReference type="PROSITE" id="PS50110"/>
    </source>
</evidence>
<dbReference type="CDD" id="cd00075">
    <property type="entry name" value="HATPase"/>
    <property type="match status" value="1"/>
</dbReference>
<dbReference type="InterPro" id="IPR011006">
    <property type="entry name" value="CheY-like_superfamily"/>
</dbReference>
<dbReference type="RefSeq" id="WP_263051565.1">
    <property type="nucleotide sequence ID" value="NZ_CP106735.1"/>
</dbReference>
<dbReference type="PROSITE" id="PS00041">
    <property type="entry name" value="HTH_ARAC_FAMILY_1"/>
    <property type="match status" value="1"/>
</dbReference>
<keyword evidence="5" id="KW-0238">DNA-binding</keyword>
<dbReference type="SUPFAM" id="SSF46689">
    <property type="entry name" value="Homeodomain-like"/>
    <property type="match status" value="1"/>
</dbReference>
<name>A0ABY6D265_9BACT</name>
<dbReference type="CDD" id="cd17574">
    <property type="entry name" value="REC_OmpR"/>
    <property type="match status" value="1"/>
</dbReference>
<keyword evidence="8" id="KW-1133">Transmembrane helix</keyword>
<evidence type="ECO:0000256" key="1">
    <source>
        <dbReference type="ARBA" id="ARBA00000085"/>
    </source>
</evidence>
<dbReference type="Pfam" id="PF00512">
    <property type="entry name" value="HisKA"/>
    <property type="match status" value="1"/>
</dbReference>
<dbReference type="CDD" id="cd00082">
    <property type="entry name" value="HisKA"/>
    <property type="match status" value="1"/>
</dbReference>
<keyword evidence="4" id="KW-0805">Transcription regulation</keyword>
<feature type="modified residue" description="4-aspartylphosphate" evidence="7">
    <location>
        <position position="1086"/>
    </location>
</feature>
<dbReference type="SUPFAM" id="SSF55874">
    <property type="entry name" value="ATPase domain of HSP90 chaperone/DNA topoisomerase II/histidine kinase"/>
    <property type="match status" value="1"/>
</dbReference>
<dbReference type="Gene3D" id="1.10.10.60">
    <property type="entry name" value="Homeodomain-like"/>
    <property type="match status" value="1"/>
</dbReference>
<proteinExistence type="predicted"/>
<evidence type="ECO:0000256" key="8">
    <source>
        <dbReference type="SAM" id="Phobius"/>
    </source>
</evidence>
<dbReference type="InterPro" id="IPR011123">
    <property type="entry name" value="Y_Y_Y"/>
</dbReference>
<evidence type="ECO:0000313" key="12">
    <source>
        <dbReference type="EMBL" id="UXX79834.1"/>
    </source>
</evidence>
<evidence type="ECO:0000256" key="4">
    <source>
        <dbReference type="ARBA" id="ARBA00023015"/>
    </source>
</evidence>
<dbReference type="InterPro" id="IPR013783">
    <property type="entry name" value="Ig-like_fold"/>
</dbReference>
<dbReference type="InterPro" id="IPR005467">
    <property type="entry name" value="His_kinase_dom"/>
</dbReference>
<evidence type="ECO:0000256" key="7">
    <source>
        <dbReference type="PROSITE-ProRule" id="PRU00169"/>
    </source>
</evidence>
<feature type="domain" description="HTH araC/xylS-type" evidence="9">
    <location>
        <begin position="1185"/>
        <end position="1284"/>
    </location>
</feature>
<evidence type="ECO:0000256" key="3">
    <source>
        <dbReference type="ARBA" id="ARBA00022553"/>
    </source>
</evidence>
<dbReference type="Pfam" id="PF00072">
    <property type="entry name" value="Response_reg"/>
    <property type="match status" value="1"/>
</dbReference>
<dbReference type="Pfam" id="PF07495">
    <property type="entry name" value="Y_Y_Y"/>
    <property type="match status" value="1"/>
</dbReference>
<dbReference type="EC" id="2.7.13.3" evidence="2"/>
<dbReference type="SUPFAM" id="SSF47384">
    <property type="entry name" value="Homodimeric domain of signal transducing histidine kinase"/>
    <property type="match status" value="1"/>
</dbReference>
<sequence length="1289" mass="145500">MDFKYLGIEEGLPSNKVFMTLEDQEGFVWMATDNGIARYDGRSLKTYELQNIEDIRKRSFVSLFLGMDGAGTVWLISNNGLLFYYDQGQDQFQYYDQVLPPGATNIYITEFYIDHADRFLIGSFNGVSVYLPKDQSIMQLPDVSKVVSSIIQSDDHTYYIGGRGGIFVLNSELKFLSNLKAKVPKSQWTLDQQRIESLYLQSADHQLWVGTESAGLYSYDLRHDQLTPVGLEREIDISIRSIKDFGGGQFFIGTDGGGIILFDAFKHEVLATATYQDDQQHSLSSNAVYDIQINAQGVVFVSTYRGGVNIYNPQRQKFYDIRHVRGESNSLSNDVVFSIVEPMSGYISFGTDKGISIWNKTQNTWEHLRLDTNEELSKSAVVLSQTVDSQDNLWVASYVYALSQFSPTASGFRLSSSLTRLGDPSKVKRVFFHPHGELLVGTINSSLFSYPPSGEIDSYEIREPSDMEMYSDQKAIITNRDGIALLDLAYKEVTWIGKEKKGSPLSKMVCVSVLVDEERALWVGTIDHGVCKIDVQGNILEQYDTSSGMASNTVLDLLADTENNVWVATPNGISKIAHQKVVNFYESDGLISTDFNRNAAFLDSDGQLYFGTNKGVITFDPKTITPTQIEKKIVLTDFFLNHERILAGAHTVLQKPLNEIEQMSLAYDQNSFSLGFVSIDFMHAAQGQFVWRLDGFDKDWIVGEGQERATYTNLDPGHYTFRLKMTDGLGHQIGDESRLSLTISQPFWKTPWAYMVYFVFILSLVMLLLYFNRLRMESKNAEERLHFLIEMAHEIKTPLTLIRAPLTDLLSNAKTDDAMKESLQVALDSAEKLHKQMMQFLDFRRINVRRDSLQIAPLDLVAFINTKRYAFKVLADKKNIDLKFEHAQPEAMVNSDDKILDKIVSNIISNAIKYTREGGQVALALKVSNKNWTLSVADNGIGISKEDQKRIFTLFYRTQNARSSGSSGSGVGLVLASDLARTMNGSVRLVRSDQSGSEFLITMPMFELADAPLELEDHPMMPAEQELEIESRDNSKLSILMVEDDEALRNYQKSKFESEYHVLTASNGEEAMKIVHASPPDMIISDVVMPKMNGRQLCMNIKSNVATSHIPFILLTGQESKDHVQQGFESGADDYIVKPFEFEILSSKIRNLLKTRAAIKDRFVASEEEETFQDISNELDQKFLDEITSMIEDNISDPELSVNHICHAIGMSRTSLYHKLKALVDMSPAEFIRTIRLKRARKLLLNPMNNISEVAYSTGFSDAKYFSTLFKKYYDQSPSAFVADKKGSH</sequence>
<accession>A0ABY6D265</accession>
<evidence type="ECO:0000256" key="6">
    <source>
        <dbReference type="ARBA" id="ARBA00023163"/>
    </source>
</evidence>
<evidence type="ECO:0000259" key="9">
    <source>
        <dbReference type="PROSITE" id="PS01124"/>
    </source>
</evidence>
<dbReference type="InterPro" id="IPR018062">
    <property type="entry name" value="HTH_AraC-typ_CS"/>
</dbReference>
<feature type="domain" description="Histidine kinase" evidence="10">
    <location>
        <begin position="790"/>
        <end position="1007"/>
    </location>
</feature>